<dbReference type="EMBL" id="JAPMSZ010000009">
    <property type="protein sequence ID" value="KAJ5091345.1"/>
    <property type="molecule type" value="Genomic_DNA"/>
</dbReference>
<dbReference type="GeneID" id="81395912"/>
<name>A0A9W9F0R3_9EURO</name>
<dbReference type="Proteomes" id="UP001141434">
    <property type="component" value="Unassembled WGS sequence"/>
</dbReference>
<accession>A0A9W9F0R3</accession>
<reference evidence="3" key="1">
    <citation type="submission" date="2022-11" db="EMBL/GenBank/DDBJ databases">
        <authorList>
            <person name="Petersen C."/>
        </authorList>
    </citation>
    <scope>NUCLEOTIDE SEQUENCE</scope>
    <source>
        <strain evidence="3">IBT 34128</strain>
    </source>
</reference>
<comment type="caution">
    <text evidence="3">The sequence shown here is derived from an EMBL/GenBank/DDBJ whole genome shotgun (WGS) entry which is preliminary data.</text>
</comment>
<protein>
    <recommendedName>
        <fullName evidence="2">C2H2-type domain-containing protein</fullName>
    </recommendedName>
</protein>
<dbReference type="InterPro" id="IPR013087">
    <property type="entry name" value="Znf_C2H2_type"/>
</dbReference>
<sequence>MNTSFDGIPPASPWVPEADANNLAAKLIPQRRDSIDFQQRTQLSHPSTGVPRRPSRYFIPRSTGNVIPIYIPNSAASDPLQRWQESPPEDEPASMSAIMNAVKNTPVHRRRRSNQEGRPVDAFQHSRARPHGPRRRAGKINPDGGKRHLFCCTFCCDRFKSKYDWVRHEKSLHLNVEAWFCAPYGASAFSPITGRAHCAYCNALDPSRDHLSDHNYEACQGVSTLPLIDDWKVETWGISSRCGFCDTAHFRKGLTMKDWQGDHGLPPAITAQLTNAFPPWLIGSESQSIIPFSATNTDVRDHYAQVSLRTLASNDQGHGPTKSSLEPVPSSDGPPSWLENFLDIFTRRLSHYAQEQMQCGVAPTDEMFQQESRRIVFGL</sequence>
<evidence type="ECO:0000259" key="2">
    <source>
        <dbReference type="PROSITE" id="PS00028"/>
    </source>
</evidence>
<evidence type="ECO:0000313" key="4">
    <source>
        <dbReference type="Proteomes" id="UP001141434"/>
    </source>
</evidence>
<proteinExistence type="predicted"/>
<feature type="region of interest" description="Disordered" evidence="1">
    <location>
        <begin position="312"/>
        <end position="334"/>
    </location>
</feature>
<organism evidence="3 4">
    <name type="scientific">Penicillium alfredii</name>
    <dbReference type="NCBI Taxonomy" id="1506179"/>
    <lineage>
        <taxon>Eukaryota</taxon>
        <taxon>Fungi</taxon>
        <taxon>Dikarya</taxon>
        <taxon>Ascomycota</taxon>
        <taxon>Pezizomycotina</taxon>
        <taxon>Eurotiomycetes</taxon>
        <taxon>Eurotiomycetidae</taxon>
        <taxon>Eurotiales</taxon>
        <taxon>Aspergillaceae</taxon>
        <taxon>Penicillium</taxon>
    </lineage>
</organism>
<evidence type="ECO:0000256" key="1">
    <source>
        <dbReference type="SAM" id="MobiDB-lite"/>
    </source>
</evidence>
<dbReference type="OrthoDB" id="5399138at2759"/>
<keyword evidence="4" id="KW-1185">Reference proteome</keyword>
<feature type="domain" description="C2H2-type" evidence="2">
    <location>
        <begin position="151"/>
        <end position="173"/>
    </location>
</feature>
<gene>
    <name evidence="3" type="ORF">NUU61_006215</name>
</gene>
<feature type="compositionally biased region" description="Polar residues" evidence="1">
    <location>
        <begin position="312"/>
        <end position="324"/>
    </location>
</feature>
<feature type="region of interest" description="Disordered" evidence="1">
    <location>
        <begin position="104"/>
        <end position="141"/>
    </location>
</feature>
<dbReference type="RefSeq" id="XP_056509543.1">
    <property type="nucleotide sequence ID" value="XM_056656743.1"/>
</dbReference>
<dbReference type="AlphaFoldDB" id="A0A9W9F0R3"/>
<feature type="compositionally biased region" description="Basic residues" evidence="1">
    <location>
        <begin position="126"/>
        <end position="138"/>
    </location>
</feature>
<reference evidence="3" key="2">
    <citation type="journal article" date="2023" name="IMA Fungus">
        <title>Comparative genomic study of the Penicillium genus elucidates a diverse pangenome and 15 lateral gene transfer events.</title>
        <authorList>
            <person name="Petersen C."/>
            <person name="Sorensen T."/>
            <person name="Nielsen M.R."/>
            <person name="Sondergaard T.E."/>
            <person name="Sorensen J.L."/>
            <person name="Fitzpatrick D.A."/>
            <person name="Frisvad J.C."/>
            <person name="Nielsen K.L."/>
        </authorList>
    </citation>
    <scope>NUCLEOTIDE SEQUENCE</scope>
    <source>
        <strain evidence="3">IBT 34128</strain>
    </source>
</reference>
<dbReference type="PROSITE" id="PS00028">
    <property type="entry name" value="ZINC_FINGER_C2H2_1"/>
    <property type="match status" value="1"/>
</dbReference>
<evidence type="ECO:0000313" key="3">
    <source>
        <dbReference type="EMBL" id="KAJ5091345.1"/>
    </source>
</evidence>